<dbReference type="InParanoid" id="A0A4R5CFM8"/>
<dbReference type="InterPro" id="IPR006944">
    <property type="entry name" value="Phage/GTA_portal"/>
</dbReference>
<dbReference type="SUPFAM" id="SSF56563">
    <property type="entry name" value="Major capsid protein gp5"/>
    <property type="match status" value="1"/>
</dbReference>
<dbReference type="AlphaFoldDB" id="A0A4R5CFM8"/>
<accession>A0A4R5CFM8</accession>
<dbReference type="Gene3D" id="3.30.1120.70">
    <property type="match status" value="1"/>
</dbReference>
<evidence type="ECO:0000256" key="4">
    <source>
        <dbReference type="SAM" id="MobiDB-lite"/>
    </source>
</evidence>
<keyword evidence="1" id="KW-1188">Viral release from host cell</keyword>
<dbReference type="GO" id="GO:0006508">
    <property type="term" value="P:proteolysis"/>
    <property type="evidence" value="ECO:0007669"/>
    <property type="project" value="UniProtKB-KW"/>
</dbReference>
<feature type="domain" description="Prohead serine protease" evidence="5">
    <location>
        <begin position="587"/>
        <end position="729"/>
    </location>
</feature>
<evidence type="ECO:0000259" key="5">
    <source>
        <dbReference type="Pfam" id="PF04586"/>
    </source>
</evidence>
<evidence type="ECO:0000256" key="2">
    <source>
        <dbReference type="ARBA" id="ARBA00022670"/>
    </source>
</evidence>
<reference evidence="6 7" key="1">
    <citation type="submission" date="2019-03" db="EMBL/GenBank/DDBJ databases">
        <title>Draft genome sequences of novel Actinobacteria.</title>
        <authorList>
            <person name="Sahin N."/>
            <person name="Ay H."/>
            <person name="Saygin H."/>
        </authorList>
    </citation>
    <scope>NUCLEOTIDE SEQUENCE [LARGE SCALE GENOMIC DNA]</scope>
    <source>
        <strain evidence="6 7">5K138</strain>
    </source>
</reference>
<organism evidence="6 7">
    <name type="scientific">Jiangella asiatica</name>
    <dbReference type="NCBI Taxonomy" id="2530372"/>
    <lineage>
        <taxon>Bacteria</taxon>
        <taxon>Bacillati</taxon>
        <taxon>Actinomycetota</taxon>
        <taxon>Actinomycetes</taxon>
        <taxon>Jiangellales</taxon>
        <taxon>Jiangellaceae</taxon>
        <taxon>Jiangella</taxon>
    </lineage>
</organism>
<evidence type="ECO:0000313" key="6">
    <source>
        <dbReference type="EMBL" id="TDD98901.1"/>
    </source>
</evidence>
<evidence type="ECO:0000256" key="3">
    <source>
        <dbReference type="ARBA" id="ARBA00022801"/>
    </source>
</evidence>
<feature type="compositionally biased region" description="Low complexity" evidence="4">
    <location>
        <begin position="102"/>
        <end position="119"/>
    </location>
</feature>
<dbReference type="GO" id="GO:0008233">
    <property type="term" value="F:peptidase activity"/>
    <property type="evidence" value="ECO:0007669"/>
    <property type="project" value="UniProtKB-KW"/>
</dbReference>
<dbReference type="Pfam" id="PF04860">
    <property type="entry name" value="Phage_portal"/>
    <property type="match status" value="1"/>
</dbReference>
<protein>
    <submittedName>
        <fullName evidence="6">Phage portal protein</fullName>
    </submittedName>
</protein>
<comment type="caution">
    <text evidence="6">The sequence shown here is derived from an EMBL/GenBank/DDBJ whole genome shotgun (WGS) entry which is preliminary data.</text>
</comment>
<keyword evidence="7" id="KW-1185">Reference proteome</keyword>
<proteinExistence type="predicted"/>
<sequence length="1149" mass="123946">MSMRRSSSSWARSTAPVHASRATSSDCAAPNANLARPVKIIHNVSACMSRLLPFCRAISVISVRNRSVPSGRSSSACTSHQRCHGSSGNRCFSIHSVASKPSDVSGVSSRSGSVNSRGCSHPRTVDTPSSSHQESRRQESWRTIWYVGWRDALRLTRRAAGVQAVAPAPRQTFSSITIPPELLEAMAPAGIAPRISRSEALQVPAVLRARNLISTPGSLPHRVHGPDRRVVPDATYLLGGQIDPDVPNSVTLAVTYADLLFESVSFWRVTQLGWHGFPTRAQHVPLDAVTVQPDGPLLPSDYDPENPRWPEHGRVYIDGVYVPDDQVIRFDSPNPPLLIHGARAIRSALMLDKAAALFAFGVPPLGYFSAPEGADLPDKDEVQEIIDDWQTSRQRNAWGYVGGLQLHQLGYNPEQLQMADARQHAVLEIARATGIDPTDLGVSVTTRTYQNSEQRRQDLIDFTLAPYVSAVEDRLSMNDTLPRGYTAHVDWAAFLRGDTLTRMQTYEVGLRVGAFTVEEIRELEDKPALTPAELARIRPAAQPQTQPQEEAVTETEAERPAERTFSAGPAVQFDTPEVAAAFRVNAEKRTITGLAVPWGVAARSGGYGWRFAKGSLSWTDPARVKLLRDHDARQAVGRATALKATDAGLEATFSVARGEEGDRVLSLAEDGVLDGLSVGVDFTDEDGWQADPTDRAVRLVRNAALREITITAMPAFEDARVTTVTAEREEPDMSDTKVKETAEAPDLTAFTAGIAEAVEKAVTAGFARIGVDPEDPQNIREVVRAGRPTPGVQVVREAPVYRLDGSGPSFVRDAWKAKQEHGPAADDAVARLRKYSEQSADFAQRAAELKFVESTTSDPQIIPPGYRPDLYVGQLPQGRPLVDTVSRGTLTDATPFTVPRFVSATNATSDHTEGTNPTPGSITFEPVTVTPGAISGLMEVTRELVDSSNPQIDAIALQAMRESYSQQCEAKVYAELNGPNGQGGTITNGFSGAGAQVFTSAGAGLELLTTVRQALAVYPFRRFAAPTLAHLSQEATSEYAGAVGADGRPLLPSIGATNTAGLGNAVQQGWSVDGLANVPTWSMLGNGAGDADVLGYNRSDVWAWESALLTFRYEERNGPAQIDLALFGYFATRLLRPVGLFAVRHTAGS</sequence>
<evidence type="ECO:0000256" key="1">
    <source>
        <dbReference type="ARBA" id="ARBA00022612"/>
    </source>
</evidence>
<dbReference type="Gene3D" id="3.40.140.120">
    <property type="match status" value="1"/>
</dbReference>
<keyword evidence="3" id="KW-0378">Hydrolase</keyword>
<dbReference type="Pfam" id="PF04586">
    <property type="entry name" value="Peptidase_S78"/>
    <property type="match status" value="1"/>
</dbReference>
<feature type="region of interest" description="Disordered" evidence="4">
    <location>
        <begin position="539"/>
        <end position="563"/>
    </location>
</feature>
<dbReference type="Proteomes" id="UP000294739">
    <property type="component" value="Unassembled WGS sequence"/>
</dbReference>
<dbReference type="EMBL" id="SMKZ01000064">
    <property type="protein sequence ID" value="TDD98901.1"/>
    <property type="molecule type" value="Genomic_DNA"/>
</dbReference>
<feature type="region of interest" description="Disordered" evidence="4">
    <location>
        <begin position="99"/>
        <end position="136"/>
    </location>
</feature>
<dbReference type="Gene3D" id="3.30.2400.10">
    <property type="entry name" value="Major capsid protein gp5"/>
    <property type="match status" value="1"/>
</dbReference>
<dbReference type="Gene3D" id="1.20.1270.210">
    <property type="match status" value="1"/>
</dbReference>
<evidence type="ECO:0000313" key="7">
    <source>
        <dbReference type="Proteomes" id="UP000294739"/>
    </source>
</evidence>
<keyword evidence="2" id="KW-0645">Protease</keyword>
<dbReference type="OrthoDB" id="3268650at2"/>
<gene>
    <name evidence="6" type="ORF">E1269_28260</name>
</gene>
<name>A0A4R5CFM8_9ACTN</name>
<dbReference type="InterPro" id="IPR054613">
    <property type="entry name" value="Peptidase_S78_dom"/>
</dbReference>
<feature type="compositionally biased region" description="Low complexity" evidence="4">
    <location>
        <begin position="539"/>
        <end position="550"/>
    </location>
</feature>